<evidence type="ECO:0000256" key="5">
    <source>
        <dbReference type="ARBA" id="ARBA00023136"/>
    </source>
</evidence>
<dbReference type="OrthoDB" id="1705903at2"/>
<keyword evidence="3 6" id="KW-0812">Transmembrane</keyword>
<keyword evidence="4 6" id="KW-1133">Transmembrane helix</keyword>
<comment type="caution">
    <text evidence="8">The sequence shown here is derived from an EMBL/GenBank/DDBJ whole genome shotgun (WGS) entry which is preliminary data.</text>
</comment>
<evidence type="ECO:0000313" key="8">
    <source>
        <dbReference type="EMBL" id="KKB34455.1"/>
    </source>
</evidence>
<dbReference type="GO" id="GO:0055085">
    <property type="term" value="P:transmembrane transport"/>
    <property type="evidence" value="ECO:0007669"/>
    <property type="project" value="UniProtKB-UniRule"/>
</dbReference>
<dbReference type="PANTHER" id="PTHR46795">
    <property type="entry name" value="ABC TRANSPORTER PERMEASE-RELATED-RELATED"/>
    <property type="match status" value="1"/>
</dbReference>
<feature type="domain" description="ABC3 transporter permease C-terminal" evidence="7">
    <location>
        <begin position="60"/>
        <end position="177"/>
    </location>
</feature>
<dbReference type="Proteomes" id="UP000031563">
    <property type="component" value="Unassembled WGS sequence"/>
</dbReference>
<organism evidence="8 9">
    <name type="scientific">Bacillus thermotolerans</name>
    <name type="common">Quasibacillus thermotolerans</name>
    <dbReference type="NCBI Taxonomy" id="1221996"/>
    <lineage>
        <taxon>Bacteria</taxon>
        <taxon>Bacillati</taxon>
        <taxon>Bacillota</taxon>
        <taxon>Bacilli</taxon>
        <taxon>Bacillales</taxon>
        <taxon>Bacillaceae</taxon>
        <taxon>Bacillus</taxon>
    </lineage>
</organism>
<accession>A0A0F5HN33</accession>
<dbReference type="GO" id="GO:0005886">
    <property type="term" value="C:plasma membrane"/>
    <property type="evidence" value="ECO:0007669"/>
    <property type="project" value="UniProtKB-SubCell"/>
</dbReference>
<comment type="subcellular location">
    <subcellularLocation>
        <location evidence="1 6">Cell membrane</location>
        <topology evidence="1 6">Multi-pass membrane protein</topology>
    </subcellularLocation>
</comment>
<keyword evidence="9" id="KW-1185">Reference proteome</keyword>
<feature type="transmembrane region" description="Helical" evidence="6">
    <location>
        <begin position="289"/>
        <end position="310"/>
    </location>
</feature>
<dbReference type="RefSeq" id="WP_040037945.1">
    <property type="nucleotide sequence ID" value="NZ_JWIQ02000115.1"/>
</dbReference>
<keyword evidence="2 6" id="KW-1003">Cell membrane</keyword>
<feature type="domain" description="ABC3 transporter permease C-terminal" evidence="7">
    <location>
        <begin position="526"/>
        <end position="640"/>
    </location>
</feature>
<evidence type="ECO:0000256" key="3">
    <source>
        <dbReference type="ARBA" id="ARBA00022692"/>
    </source>
</evidence>
<dbReference type="STRING" id="1221996.QY95_03889"/>
<dbReference type="PIRSF" id="PIRSF018968">
    <property type="entry name" value="ABC_permease_BceB"/>
    <property type="match status" value="1"/>
</dbReference>
<dbReference type="AlphaFoldDB" id="A0A0F5HN33"/>
<feature type="transmembrane region" description="Helical" evidence="6">
    <location>
        <begin position="147"/>
        <end position="176"/>
    </location>
</feature>
<evidence type="ECO:0000256" key="2">
    <source>
        <dbReference type="ARBA" id="ARBA00022475"/>
    </source>
</evidence>
<dbReference type="PANTHER" id="PTHR46795:SF3">
    <property type="entry name" value="ABC TRANSPORTER PERMEASE"/>
    <property type="match status" value="1"/>
</dbReference>
<evidence type="ECO:0000313" key="9">
    <source>
        <dbReference type="Proteomes" id="UP000031563"/>
    </source>
</evidence>
<feature type="transmembrane region" description="Helical" evidence="6">
    <location>
        <begin position="518"/>
        <end position="541"/>
    </location>
</feature>
<feature type="transmembrane region" description="Helical" evidence="6">
    <location>
        <begin position="105"/>
        <end position="127"/>
    </location>
</feature>
<feature type="transmembrane region" description="Helical" evidence="6">
    <location>
        <begin position="55"/>
        <end position="75"/>
    </location>
</feature>
<dbReference type="InterPro" id="IPR003838">
    <property type="entry name" value="ABC3_permease_C"/>
</dbReference>
<keyword evidence="6" id="KW-0813">Transport</keyword>
<dbReference type="InterPro" id="IPR052536">
    <property type="entry name" value="ABC-4_Integral_Memb_Prot"/>
</dbReference>
<dbReference type="Pfam" id="PF02687">
    <property type="entry name" value="FtsX"/>
    <property type="match status" value="2"/>
</dbReference>
<keyword evidence="5 6" id="KW-0472">Membrane</keyword>
<feature type="transmembrane region" description="Helical" evidence="6">
    <location>
        <begin position="576"/>
        <end position="597"/>
    </location>
</feature>
<gene>
    <name evidence="8" type="ORF">QY95_03889</name>
</gene>
<feature type="transmembrane region" description="Helical" evidence="6">
    <location>
        <begin position="197"/>
        <end position="216"/>
    </location>
</feature>
<proteinExistence type="inferred from homology"/>
<feature type="transmembrane region" description="Helical" evidence="6">
    <location>
        <begin position="609"/>
        <end position="630"/>
    </location>
</feature>
<evidence type="ECO:0000259" key="7">
    <source>
        <dbReference type="Pfam" id="PF02687"/>
    </source>
</evidence>
<dbReference type="EMBL" id="JWIR02000084">
    <property type="protein sequence ID" value="KKB34455.1"/>
    <property type="molecule type" value="Genomic_DNA"/>
</dbReference>
<sequence length="641" mass="72841">MTLFSLARKNIKGNFNNYFVYFVTLVFSMVIYYTFTSLQYSEKIQESIELSDTMSFMFGVSSIILILFVAIFILYSNSFFTRKRKKEVGLYAILGLRKKTIAKMLFYENLVMGIIALVIGIILGTLLSKLFAMILIKLMGSTADVDFGISFLAITQTVIVFMVIILFTSVQGYRLIYRFKLIELFYAEKKGEQIPKVSLITAVIGVIFLVVSYWLILKPFPDEFTTEYLIKNYGIAFVALVIGTHLFFRSVTVYLLRLSQKNKSRYYRGTRIIETSRLLFRIRGNARTFTVIALLSSATICFLGATYSGYYSNEKRAEEVVPFSYSHLSKGPEFDSQVESIIKADHRHPIKAQLDIPVIQVKGILSFQLDYDINPVQLISESTFNKAANALNKDETVSLSRNQAAVIQPRFTEYTKSVFKGENITIQLPQGSSKLPFVHMVESNVLPFDYPDFFLVVSNEMFAEIAKKEAPLTYKVYEVENEVTAQATSKKVNKLVGNDFQVSSSFYTEYKQGKEGNAITLFIFGFLGLVFLAATGSIIYFKQLTEANEAKGHYEILRKIGVSRKDIRKSIKKQSLFVFGLPLTVGILHSCVTLYFTSNFMSNLIGINLIVPILTAIVFFVIIYAVYYVLTVNTYNRIVNK</sequence>
<feature type="transmembrane region" description="Helical" evidence="6">
    <location>
        <begin position="18"/>
        <end position="35"/>
    </location>
</feature>
<protein>
    <submittedName>
        <fullName evidence="8">Bacitracin export permease protein BceB</fullName>
    </submittedName>
</protein>
<dbReference type="InterPro" id="IPR027022">
    <property type="entry name" value="ABC_permease_BceB-typ"/>
</dbReference>
<comment type="similarity">
    <text evidence="6">Belongs to the ABC-4 integral membrane protein family.</text>
</comment>
<evidence type="ECO:0000256" key="4">
    <source>
        <dbReference type="ARBA" id="ARBA00022989"/>
    </source>
</evidence>
<name>A0A0F5HN33_BACTR</name>
<evidence type="ECO:0000256" key="6">
    <source>
        <dbReference type="PIRNR" id="PIRNR018968"/>
    </source>
</evidence>
<feature type="transmembrane region" description="Helical" evidence="6">
    <location>
        <begin position="236"/>
        <end position="256"/>
    </location>
</feature>
<reference evidence="8" key="1">
    <citation type="submission" date="2015-02" db="EMBL/GenBank/DDBJ databases">
        <title>Genome Assembly of Bacillaceae bacterium MTCC 8252.</title>
        <authorList>
            <person name="Verma A."/>
            <person name="Khatri I."/>
            <person name="Mual P."/>
            <person name="Subramanian S."/>
            <person name="Krishnamurthi S."/>
        </authorList>
    </citation>
    <scope>NUCLEOTIDE SEQUENCE [LARGE SCALE GENOMIC DNA]</scope>
    <source>
        <strain evidence="8">MTCC 8252</strain>
    </source>
</reference>
<evidence type="ECO:0000256" key="1">
    <source>
        <dbReference type="ARBA" id="ARBA00004651"/>
    </source>
</evidence>